<reference evidence="3" key="1">
    <citation type="submission" date="2021-02" db="EMBL/GenBank/DDBJ databases">
        <title>Leucobacter sp. CX169.</title>
        <authorList>
            <person name="Cheng Y."/>
        </authorList>
    </citation>
    <scope>NUCLEOTIDE SEQUENCE [LARGE SCALE GENOMIC DNA]</scope>
    <source>
        <strain evidence="3">JY899</strain>
    </source>
</reference>
<evidence type="ECO:0000259" key="1">
    <source>
        <dbReference type="PROSITE" id="PS51384"/>
    </source>
</evidence>
<name>A0ABS2TIY1_9ACTO</name>
<dbReference type="InterPro" id="IPR039261">
    <property type="entry name" value="FNR_nucleotide-bd"/>
</dbReference>
<dbReference type="RefSeq" id="WP_187997113.1">
    <property type="nucleotide sequence ID" value="NZ_JACEXG010000007.1"/>
</dbReference>
<comment type="caution">
    <text evidence="2">The sequence shown here is derived from an EMBL/GenBank/DDBJ whole genome shotgun (WGS) entry which is preliminary data.</text>
</comment>
<dbReference type="PROSITE" id="PS51384">
    <property type="entry name" value="FAD_FR"/>
    <property type="match status" value="1"/>
</dbReference>
<dbReference type="Proteomes" id="UP000705983">
    <property type="component" value="Unassembled WGS sequence"/>
</dbReference>
<protein>
    <submittedName>
        <fullName evidence="2">Siderophore-interacting protein</fullName>
    </submittedName>
</protein>
<dbReference type="Pfam" id="PF04954">
    <property type="entry name" value="SIP"/>
    <property type="match status" value="1"/>
</dbReference>
<evidence type="ECO:0000313" key="3">
    <source>
        <dbReference type="Proteomes" id="UP000705983"/>
    </source>
</evidence>
<proteinExistence type="predicted"/>
<dbReference type="EMBL" id="JAFFJS010000007">
    <property type="protein sequence ID" value="MBM9434083.1"/>
    <property type="molecule type" value="Genomic_DNA"/>
</dbReference>
<dbReference type="InterPro" id="IPR007037">
    <property type="entry name" value="SIP_rossman_dom"/>
</dbReference>
<sequence length="243" mass="26592">MTGIASGPPTRAKIPRELRRRSLRVAEAYPLPGGFVRVILTGPDLEGFESTGPTDHCKLVINDEGEHGRHYTPIPMPGAIAFDILTHGAGAVSRWAERLPIGDTVRVMGPRSSLEFPNNTSHLVLVGDAAAFPPLGRWLSHPSRTMRTDVVLHGPGGSYLEDREVATFREIPFDITGQALLDCIRSLTFTSGTYVWAGGEASSLIPLRRWLRTSAPAMKVDGYWKQGVADRDHHAPLDPEENE</sequence>
<dbReference type="InterPro" id="IPR017938">
    <property type="entry name" value="Riboflavin_synthase-like_b-brl"/>
</dbReference>
<evidence type="ECO:0000313" key="2">
    <source>
        <dbReference type="EMBL" id="MBM9434083.1"/>
    </source>
</evidence>
<dbReference type="SUPFAM" id="SSF63380">
    <property type="entry name" value="Riboflavin synthase domain-like"/>
    <property type="match status" value="1"/>
</dbReference>
<organism evidence="2 3">
    <name type="scientific">Flaviflexus equikiangi</name>
    <dbReference type="NCBI Taxonomy" id="2758573"/>
    <lineage>
        <taxon>Bacteria</taxon>
        <taxon>Bacillati</taxon>
        <taxon>Actinomycetota</taxon>
        <taxon>Actinomycetes</taxon>
        <taxon>Actinomycetales</taxon>
        <taxon>Actinomycetaceae</taxon>
        <taxon>Flaviflexus</taxon>
    </lineage>
</organism>
<gene>
    <name evidence="2" type="ORF">JVW63_10300</name>
</gene>
<dbReference type="PANTHER" id="PTHR30157">
    <property type="entry name" value="FERRIC REDUCTASE, NADPH-DEPENDENT"/>
    <property type="match status" value="1"/>
</dbReference>
<dbReference type="CDD" id="cd06193">
    <property type="entry name" value="siderophore_interacting"/>
    <property type="match status" value="1"/>
</dbReference>
<dbReference type="InterPro" id="IPR039374">
    <property type="entry name" value="SIP_fam"/>
</dbReference>
<dbReference type="PANTHER" id="PTHR30157:SF0">
    <property type="entry name" value="NADPH-DEPENDENT FERRIC-CHELATE REDUCTASE"/>
    <property type="match status" value="1"/>
</dbReference>
<dbReference type="Gene3D" id="3.40.50.80">
    <property type="entry name" value="Nucleotide-binding domain of ferredoxin-NADP reductase (FNR) module"/>
    <property type="match status" value="1"/>
</dbReference>
<feature type="domain" description="FAD-binding FR-type" evidence="1">
    <location>
        <begin position="18"/>
        <end position="117"/>
    </location>
</feature>
<dbReference type="Gene3D" id="2.40.30.10">
    <property type="entry name" value="Translation factors"/>
    <property type="match status" value="1"/>
</dbReference>
<keyword evidence="3" id="KW-1185">Reference proteome</keyword>
<dbReference type="InterPro" id="IPR017927">
    <property type="entry name" value="FAD-bd_FR_type"/>
</dbReference>
<accession>A0ABS2TIY1</accession>